<gene>
    <name evidence="2" type="ORF">JTE90_025478</name>
</gene>
<dbReference type="InterPro" id="IPR046341">
    <property type="entry name" value="SET_dom_sf"/>
</dbReference>
<protein>
    <recommendedName>
        <fullName evidence="1">SET domain-containing protein</fullName>
    </recommendedName>
</protein>
<dbReference type="PANTHER" id="PTHR13271:SF151">
    <property type="entry name" value="SET DOMAIN-CONTAINING PROTEIN 4"/>
    <property type="match status" value="1"/>
</dbReference>
<dbReference type="PANTHER" id="PTHR13271">
    <property type="entry name" value="UNCHARACTERIZED PUTATIVE METHYLTRANSFERASE"/>
    <property type="match status" value="1"/>
</dbReference>
<name>A0AAV6UZP0_9ARAC</name>
<reference evidence="2 3" key="1">
    <citation type="journal article" date="2022" name="Nat. Ecol. Evol.">
        <title>A masculinizing supergene underlies an exaggerated male reproductive morph in a spider.</title>
        <authorList>
            <person name="Hendrickx F."/>
            <person name="De Corte Z."/>
            <person name="Sonet G."/>
            <person name="Van Belleghem S.M."/>
            <person name="Kostlbacher S."/>
            <person name="Vangestel C."/>
        </authorList>
    </citation>
    <scope>NUCLEOTIDE SEQUENCE [LARGE SCALE GENOMIC DNA]</scope>
    <source>
        <strain evidence="2">W744_W776</strain>
    </source>
</reference>
<evidence type="ECO:0000313" key="3">
    <source>
        <dbReference type="Proteomes" id="UP000827092"/>
    </source>
</evidence>
<dbReference type="AlphaFoldDB" id="A0AAV6UZP0"/>
<dbReference type="GO" id="GO:0016279">
    <property type="term" value="F:protein-lysine N-methyltransferase activity"/>
    <property type="evidence" value="ECO:0007669"/>
    <property type="project" value="InterPro"/>
</dbReference>
<dbReference type="Proteomes" id="UP000827092">
    <property type="component" value="Unassembled WGS sequence"/>
</dbReference>
<dbReference type="CDD" id="cd19177">
    <property type="entry name" value="SET_SETD4"/>
    <property type="match status" value="1"/>
</dbReference>
<dbReference type="PROSITE" id="PS50280">
    <property type="entry name" value="SET"/>
    <property type="match status" value="1"/>
</dbReference>
<accession>A0AAV6UZP0</accession>
<dbReference type="InterPro" id="IPR044429">
    <property type="entry name" value="SETD4_SET"/>
</dbReference>
<evidence type="ECO:0000313" key="2">
    <source>
        <dbReference type="EMBL" id="KAG8189041.1"/>
    </source>
</evidence>
<dbReference type="EMBL" id="JAFNEN010000222">
    <property type="protein sequence ID" value="KAG8189041.1"/>
    <property type="molecule type" value="Genomic_DNA"/>
</dbReference>
<dbReference type="InterPro" id="IPR050600">
    <property type="entry name" value="SETD3_SETD6_MTase"/>
</dbReference>
<dbReference type="InterPro" id="IPR001214">
    <property type="entry name" value="SET_dom"/>
</dbReference>
<dbReference type="Gene3D" id="3.90.1410.10">
    <property type="entry name" value="set domain protein methyltransferase, domain 1"/>
    <property type="match status" value="1"/>
</dbReference>
<keyword evidence="3" id="KW-1185">Reference proteome</keyword>
<dbReference type="SUPFAM" id="SSF82199">
    <property type="entry name" value="SET domain"/>
    <property type="match status" value="1"/>
</dbReference>
<organism evidence="2 3">
    <name type="scientific">Oedothorax gibbosus</name>
    <dbReference type="NCBI Taxonomy" id="931172"/>
    <lineage>
        <taxon>Eukaryota</taxon>
        <taxon>Metazoa</taxon>
        <taxon>Ecdysozoa</taxon>
        <taxon>Arthropoda</taxon>
        <taxon>Chelicerata</taxon>
        <taxon>Arachnida</taxon>
        <taxon>Araneae</taxon>
        <taxon>Araneomorphae</taxon>
        <taxon>Entelegynae</taxon>
        <taxon>Araneoidea</taxon>
        <taxon>Linyphiidae</taxon>
        <taxon>Erigoninae</taxon>
        <taxon>Oedothorax</taxon>
    </lineage>
</organism>
<proteinExistence type="predicted"/>
<dbReference type="Pfam" id="PF00856">
    <property type="entry name" value="SET"/>
    <property type="match status" value="1"/>
</dbReference>
<feature type="domain" description="SET" evidence="1">
    <location>
        <begin position="40"/>
        <end position="271"/>
    </location>
</feature>
<comment type="caution">
    <text evidence="2">The sequence shown here is derived from an EMBL/GenBank/DDBJ whole genome shotgun (WGS) entry which is preliminary data.</text>
</comment>
<evidence type="ECO:0000259" key="1">
    <source>
        <dbReference type="PROSITE" id="PS50280"/>
    </source>
</evidence>
<sequence length="426" mass="49046">MLGRTYRQRKKRKSNVTNFPETCKEMNANFNLISKWMIEKNFKASKTLTPKIFPGYGRGLMTKQVIQSGDVILAIPENLLITCKLVLQSELGNLIKQHCPTATGHEILSLFLMREKAKGKASEWHPYIQTLPESYNIPAFYGRQCLSIIPAFLRLQSSKQVKMVENSFDGIEKLLKVLEDSFPYLHGNMDFQTFQWAWCTVNTRCVFIDCYRKDCMGTLCKFHLALAPFLDLLNHSVEVQVQAGFNRKNKQYEIISLCNYKKYSQVFINYGSHDNTSLLIEYGFVVSNNCNDSISFSIDDVILAYQQSGLSLKSINRKLQFIEENNLIRNSVCSCDGLSWNLNTILKILTSDYNPKLWKTQICDHLKPTKDEDQFLRLQKLLLSLKLKELSDTTVKDECLCDYSSLKQQIYQLSSILCSILINAMK</sequence>